<protein>
    <recommendedName>
        <fullName evidence="3">C2H2-type domain-containing protein</fullName>
    </recommendedName>
</protein>
<comment type="caution">
    <text evidence="4">The sequence shown here is derived from an EMBL/GenBank/DDBJ whole genome shotgun (WGS) entry which is preliminary data.</text>
</comment>
<gene>
    <name evidence="4" type="ORF">TWF481_000599</name>
</gene>
<name>A0AAV9WQ39_9PEZI</name>
<evidence type="ECO:0000313" key="4">
    <source>
        <dbReference type="EMBL" id="KAK6511692.1"/>
    </source>
</evidence>
<dbReference type="Proteomes" id="UP001370758">
    <property type="component" value="Unassembled WGS sequence"/>
</dbReference>
<organism evidence="4 5">
    <name type="scientific">Arthrobotrys musiformis</name>
    <dbReference type="NCBI Taxonomy" id="47236"/>
    <lineage>
        <taxon>Eukaryota</taxon>
        <taxon>Fungi</taxon>
        <taxon>Dikarya</taxon>
        <taxon>Ascomycota</taxon>
        <taxon>Pezizomycotina</taxon>
        <taxon>Orbiliomycetes</taxon>
        <taxon>Orbiliales</taxon>
        <taxon>Orbiliaceae</taxon>
        <taxon>Arthrobotrys</taxon>
    </lineage>
</organism>
<feature type="region of interest" description="Disordered" evidence="2">
    <location>
        <begin position="138"/>
        <end position="225"/>
    </location>
</feature>
<dbReference type="SMART" id="SM00355">
    <property type="entry name" value="ZnF_C2H2"/>
    <property type="match status" value="2"/>
</dbReference>
<dbReference type="SUPFAM" id="SSF57667">
    <property type="entry name" value="beta-beta-alpha zinc fingers"/>
    <property type="match status" value="1"/>
</dbReference>
<evidence type="ECO:0000259" key="3">
    <source>
        <dbReference type="PROSITE" id="PS00028"/>
    </source>
</evidence>
<evidence type="ECO:0000256" key="1">
    <source>
        <dbReference type="SAM" id="Coils"/>
    </source>
</evidence>
<keyword evidence="1" id="KW-0175">Coiled coil</keyword>
<feature type="domain" description="C2H2-type" evidence="3">
    <location>
        <begin position="101"/>
        <end position="122"/>
    </location>
</feature>
<feature type="compositionally biased region" description="Basic and acidic residues" evidence="2">
    <location>
        <begin position="86"/>
        <end position="98"/>
    </location>
</feature>
<evidence type="ECO:0000256" key="2">
    <source>
        <dbReference type="SAM" id="MobiDB-lite"/>
    </source>
</evidence>
<dbReference type="InterPro" id="IPR013087">
    <property type="entry name" value="Znf_C2H2_type"/>
</dbReference>
<reference evidence="4 5" key="1">
    <citation type="submission" date="2023-08" db="EMBL/GenBank/DDBJ databases">
        <authorList>
            <person name="Palmer J.M."/>
        </authorList>
    </citation>
    <scope>NUCLEOTIDE SEQUENCE [LARGE SCALE GENOMIC DNA]</scope>
    <source>
        <strain evidence="4 5">TWF481</strain>
    </source>
</reference>
<dbReference type="EMBL" id="JAVHJL010000001">
    <property type="protein sequence ID" value="KAK6511692.1"/>
    <property type="molecule type" value="Genomic_DNA"/>
</dbReference>
<evidence type="ECO:0000313" key="5">
    <source>
        <dbReference type="Proteomes" id="UP001370758"/>
    </source>
</evidence>
<dbReference type="AlphaFoldDB" id="A0AAV9WQ39"/>
<dbReference type="Gene3D" id="3.30.160.60">
    <property type="entry name" value="Classic Zinc Finger"/>
    <property type="match status" value="1"/>
</dbReference>
<keyword evidence="5" id="KW-1185">Reference proteome</keyword>
<feature type="coiled-coil region" evidence="1">
    <location>
        <begin position="229"/>
        <end position="270"/>
    </location>
</feature>
<feature type="compositionally biased region" description="Polar residues" evidence="2">
    <location>
        <begin position="204"/>
        <end position="222"/>
    </location>
</feature>
<feature type="region of interest" description="Disordered" evidence="2">
    <location>
        <begin position="65"/>
        <end position="98"/>
    </location>
</feature>
<dbReference type="InterPro" id="IPR036236">
    <property type="entry name" value="Znf_C2H2_sf"/>
</dbReference>
<accession>A0AAV9WQ39</accession>
<sequence length="278" mass="31091">MSQGYNDPELNDLGNSAGGLMAFSEDTDSFLNFRFTPDDITVANQHPTTLHHATDYYHDYTIESTSKFPDHTTPANAQPGPSKVRQPTEKRKRPGSENRVCDECNVEFRNLRTFGEHMSKQHGVKIFKCDCCESKASRPDNLASHKRTCHPPGLAVTAAAPTTGPDKKTLRRVSVRDINQSFEPMQSSSQSSSHDHGEARRSVPSPSNLENADFSSGITVDNPSDKQLIHKLKIELEAKNQEMEAKDQEIKAKDQEIKATKQELRHWKKQYLALEGSG</sequence>
<proteinExistence type="predicted"/>
<dbReference type="PROSITE" id="PS00028">
    <property type="entry name" value="ZINC_FINGER_C2H2_1"/>
    <property type="match status" value="1"/>
</dbReference>